<protein>
    <submittedName>
        <fullName evidence="8">Lipopolysaccharide biosynthesis protein</fullName>
    </submittedName>
</protein>
<accession>A0A941CP06</accession>
<keyword evidence="4 7" id="KW-0812">Transmembrane</keyword>
<keyword evidence="3" id="KW-1003">Cell membrane</keyword>
<evidence type="ECO:0000256" key="5">
    <source>
        <dbReference type="ARBA" id="ARBA00022989"/>
    </source>
</evidence>
<feature type="transmembrane region" description="Helical" evidence="7">
    <location>
        <begin position="417"/>
        <end position="434"/>
    </location>
</feature>
<gene>
    <name evidence="8" type="ORF">KCG48_04340</name>
</gene>
<dbReference type="AlphaFoldDB" id="A0A941CP06"/>
<comment type="similarity">
    <text evidence="2">Belongs to the polysaccharide synthase family.</text>
</comment>
<evidence type="ECO:0000256" key="3">
    <source>
        <dbReference type="ARBA" id="ARBA00022475"/>
    </source>
</evidence>
<feature type="transmembrane region" description="Helical" evidence="7">
    <location>
        <begin position="82"/>
        <end position="102"/>
    </location>
</feature>
<dbReference type="GO" id="GO:0005886">
    <property type="term" value="C:plasma membrane"/>
    <property type="evidence" value="ECO:0007669"/>
    <property type="project" value="UniProtKB-SubCell"/>
</dbReference>
<evidence type="ECO:0000256" key="4">
    <source>
        <dbReference type="ARBA" id="ARBA00022692"/>
    </source>
</evidence>
<comment type="subcellular location">
    <subcellularLocation>
        <location evidence="1">Cell membrane</location>
        <topology evidence="1">Multi-pass membrane protein</topology>
    </subcellularLocation>
</comment>
<dbReference type="RefSeq" id="WP_211800094.1">
    <property type="nucleotide sequence ID" value="NZ_JAGSCS010000004.1"/>
</dbReference>
<dbReference type="PANTHER" id="PTHR30250:SF10">
    <property type="entry name" value="LIPOPOLYSACCHARIDE BIOSYNTHESIS PROTEIN WZXC"/>
    <property type="match status" value="1"/>
</dbReference>
<evidence type="ECO:0000256" key="6">
    <source>
        <dbReference type="ARBA" id="ARBA00023136"/>
    </source>
</evidence>
<keyword evidence="6 7" id="KW-0472">Membrane</keyword>
<reference evidence="8" key="1">
    <citation type="submission" date="2021-04" db="EMBL/GenBank/DDBJ databases">
        <title>Proteiniclasticum sedimins sp. nov., an obligate anaerobic bacterium isolated from anaerobic sludge.</title>
        <authorList>
            <person name="Liu J."/>
        </authorList>
    </citation>
    <scope>NUCLEOTIDE SEQUENCE</scope>
    <source>
        <strain evidence="8">BAD-10</strain>
    </source>
</reference>
<dbReference type="Proteomes" id="UP000675379">
    <property type="component" value="Unassembled WGS sequence"/>
</dbReference>
<name>A0A941CP06_9CLOT</name>
<evidence type="ECO:0000256" key="1">
    <source>
        <dbReference type="ARBA" id="ARBA00004651"/>
    </source>
</evidence>
<comment type="caution">
    <text evidence="8">The sequence shown here is derived from an EMBL/GenBank/DDBJ whole genome shotgun (WGS) entry which is preliminary data.</text>
</comment>
<feature type="transmembrane region" description="Helical" evidence="7">
    <location>
        <begin position="180"/>
        <end position="198"/>
    </location>
</feature>
<feature type="transmembrane region" description="Helical" evidence="7">
    <location>
        <begin position="146"/>
        <end position="168"/>
    </location>
</feature>
<keyword evidence="9" id="KW-1185">Reference proteome</keyword>
<feature type="transmembrane region" description="Helical" evidence="7">
    <location>
        <begin position="369"/>
        <end position="397"/>
    </location>
</feature>
<feature type="transmembrane region" description="Helical" evidence="7">
    <location>
        <begin position="294"/>
        <end position="318"/>
    </location>
</feature>
<dbReference type="CDD" id="cd13127">
    <property type="entry name" value="MATE_tuaB_like"/>
    <property type="match status" value="1"/>
</dbReference>
<dbReference type="PANTHER" id="PTHR30250">
    <property type="entry name" value="PST FAMILY PREDICTED COLANIC ACID TRANSPORTER"/>
    <property type="match status" value="1"/>
</dbReference>
<evidence type="ECO:0000313" key="9">
    <source>
        <dbReference type="Proteomes" id="UP000675379"/>
    </source>
</evidence>
<feature type="transmembrane region" description="Helical" evidence="7">
    <location>
        <begin position="324"/>
        <end position="348"/>
    </location>
</feature>
<dbReference type="InterPro" id="IPR050833">
    <property type="entry name" value="Poly_Biosynth_Transport"/>
</dbReference>
<dbReference type="EMBL" id="JAGSCS010000004">
    <property type="protein sequence ID" value="MBR0575567.1"/>
    <property type="molecule type" value="Genomic_DNA"/>
</dbReference>
<proteinExistence type="inferred from homology"/>
<sequence length="483" mass="53936">MTNTVSKNQVITSLMWKLIERGGNQSISFIVSLILARLLTPEDYGLVALILVFTTFANIFVQSGFSTSLIQKKEVSSIDYSTAFSCSLLIASILYSMIYFAAPTIARFYDDARIILILRVFSVTLFAGAINSVQVAIISRNMKFKVLFRTSTIAVVISGLVGIFLAYNGYGVWALVSQQLINQVLIIGLLFITVNWRPSFYISKTSLRELFGFGSNILVTNLLATTFLNLRNLLIGKIFNPSILGFYNRGMQFPAAFVANINGSIQSVMLPAYSSYQDDTKAIRSMVRRSIKMSSFIIFPMMTGLAVIAEPLILVLLTEKWLPAVIYVQVYCAVYSIMPIHTANLLAIKALGHSGTILKLEIIKKTIDVIVLVITVPFGVFMIALGELLTGLISTVINAYPNKKYLDYSIKEQWMDILPSILLSLFMGVMVYLLKYLHLNSNVVLISLQIIIGVVIYFVFAFVLKFEEVSYLRTMLKGLKSKR</sequence>
<feature type="transmembrane region" description="Helical" evidence="7">
    <location>
        <begin position="114"/>
        <end position="139"/>
    </location>
</feature>
<feature type="transmembrane region" description="Helical" evidence="7">
    <location>
        <begin position="46"/>
        <end position="70"/>
    </location>
</feature>
<feature type="transmembrane region" description="Helical" evidence="7">
    <location>
        <begin position="443"/>
        <end position="464"/>
    </location>
</feature>
<dbReference type="Pfam" id="PF13440">
    <property type="entry name" value="Polysacc_synt_3"/>
    <property type="match status" value="1"/>
</dbReference>
<evidence type="ECO:0000256" key="2">
    <source>
        <dbReference type="ARBA" id="ARBA00007430"/>
    </source>
</evidence>
<organism evidence="8 9">
    <name type="scientific">Proteiniclasticum sediminis</name>
    <dbReference type="NCBI Taxonomy" id="2804028"/>
    <lineage>
        <taxon>Bacteria</taxon>
        <taxon>Bacillati</taxon>
        <taxon>Bacillota</taxon>
        <taxon>Clostridia</taxon>
        <taxon>Eubacteriales</taxon>
        <taxon>Clostridiaceae</taxon>
        <taxon>Proteiniclasticum</taxon>
    </lineage>
</organism>
<evidence type="ECO:0000256" key="7">
    <source>
        <dbReference type="SAM" id="Phobius"/>
    </source>
</evidence>
<evidence type="ECO:0000313" key="8">
    <source>
        <dbReference type="EMBL" id="MBR0575567.1"/>
    </source>
</evidence>
<keyword evidence="5 7" id="KW-1133">Transmembrane helix</keyword>
<feature type="transmembrane region" description="Helical" evidence="7">
    <location>
        <begin position="210"/>
        <end position="230"/>
    </location>
</feature>